<dbReference type="AlphaFoldDB" id="A0A9W6KQ48"/>
<keyword evidence="1" id="KW-1133">Transmembrane helix</keyword>
<reference evidence="2" key="2">
    <citation type="submission" date="2023-01" db="EMBL/GenBank/DDBJ databases">
        <authorList>
            <person name="Sun Q."/>
            <person name="Evtushenko L."/>
        </authorList>
    </citation>
    <scope>NUCLEOTIDE SEQUENCE</scope>
    <source>
        <strain evidence="2">VKM Ac-1321</strain>
    </source>
</reference>
<feature type="transmembrane region" description="Helical" evidence="1">
    <location>
        <begin position="28"/>
        <end position="47"/>
    </location>
</feature>
<comment type="caution">
    <text evidence="2">The sequence shown here is derived from an EMBL/GenBank/DDBJ whole genome shotgun (WGS) entry which is preliminary data.</text>
</comment>
<keyword evidence="3" id="KW-1185">Reference proteome</keyword>
<evidence type="ECO:0000313" key="2">
    <source>
        <dbReference type="EMBL" id="GLL05070.1"/>
    </source>
</evidence>
<dbReference type="EMBL" id="BSFP01000052">
    <property type="protein sequence ID" value="GLL05070.1"/>
    <property type="molecule type" value="Genomic_DNA"/>
</dbReference>
<keyword evidence="1" id="KW-0812">Transmembrane</keyword>
<reference evidence="2" key="1">
    <citation type="journal article" date="2014" name="Int. J. Syst. Evol. Microbiol.">
        <title>Complete genome sequence of Corynebacterium casei LMG S-19264T (=DSM 44701T), isolated from a smear-ripened cheese.</title>
        <authorList>
            <consortium name="US DOE Joint Genome Institute (JGI-PGF)"/>
            <person name="Walter F."/>
            <person name="Albersmeier A."/>
            <person name="Kalinowski J."/>
            <person name="Ruckert C."/>
        </authorList>
    </citation>
    <scope>NUCLEOTIDE SEQUENCE</scope>
    <source>
        <strain evidence="2">VKM Ac-1321</strain>
    </source>
</reference>
<sequence>MSIVLFGLAGLLLGGALTLRQQTKSKVPAIVTFVLAALAAVGGVLWLQN</sequence>
<dbReference type="RefSeq" id="WP_223096917.1">
    <property type="nucleotide sequence ID" value="NZ_BAAAXA010000001.1"/>
</dbReference>
<accession>A0A9W6KQ48</accession>
<proteinExistence type="predicted"/>
<gene>
    <name evidence="2" type="ORF">GCM10017581_068170</name>
</gene>
<protein>
    <submittedName>
        <fullName evidence="2">Uncharacterized protein</fullName>
    </submittedName>
</protein>
<name>A0A9W6KQ48_9ACTN</name>
<dbReference type="Proteomes" id="UP001143480">
    <property type="component" value="Unassembled WGS sequence"/>
</dbReference>
<evidence type="ECO:0000313" key="3">
    <source>
        <dbReference type="Proteomes" id="UP001143480"/>
    </source>
</evidence>
<keyword evidence="1" id="KW-0472">Membrane</keyword>
<evidence type="ECO:0000256" key="1">
    <source>
        <dbReference type="SAM" id="Phobius"/>
    </source>
</evidence>
<organism evidence="2 3">
    <name type="scientific">Dactylosporangium matsuzakiense</name>
    <dbReference type="NCBI Taxonomy" id="53360"/>
    <lineage>
        <taxon>Bacteria</taxon>
        <taxon>Bacillati</taxon>
        <taxon>Actinomycetota</taxon>
        <taxon>Actinomycetes</taxon>
        <taxon>Micromonosporales</taxon>
        <taxon>Micromonosporaceae</taxon>
        <taxon>Dactylosporangium</taxon>
    </lineage>
</organism>